<dbReference type="AlphaFoldDB" id="A0A0C1WAD2"/>
<protein>
    <submittedName>
        <fullName evidence="1">Uncharacterized protein</fullName>
    </submittedName>
</protein>
<reference evidence="1 2" key="1">
    <citation type="submission" date="2014-07" db="EMBL/GenBank/DDBJ databases">
        <title>Unique and conserved regions in Vibrio harveyi and related species in comparison with the shrimp pathogen Vibrio harveyi CAIM 1792.</title>
        <authorList>
            <person name="Espinoza-Valles I."/>
            <person name="Vora G."/>
            <person name="Leekitcharoenphon P."/>
            <person name="Ussery D."/>
            <person name="Hoj L."/>
            <person name="Gomez-Gil B."/>
        </authorList>
    </citation>
    <scope>NUCLEOTIDE SEQUENCE [LARGE SCALE GENOMIC DNA]</scope>
    <source>
        <strain evidence="2">CAIM 1854 / LMG 25443</strain>
    </source>
</reference>
<dbReference type="EMBL" id="JPRD01000015">
    <property type="protein sequence ID" value="KIF53272.1"/>
    <property type="molecule type" value="Genomic_DNA"/>
</dbReference>
<dbReference type="PATRIC" id="fig|1229493.5.peg.1109"/>
<name>A0A0C1WAD2_9VIBR</name>
<organism evidence="1 2">
    <name type="scientific">Vibrio owensii CAIM 1854 = LMG 25443</name>
    <dbReference type="NCBI Taxonomy" id="1229493"/>
    <lineage>
        <taxon>Bacteria</taxon>
        <taxon>Pseudomonadati</taxon>
        <taxon>Pseudomonadota</taxon>
        <taxon>Gammaproteobacteria</taxon>
        <taxon>Vibrionales</taxon>
        <taxon>Vibrionaceae</taxon>
        <taxon>Vibrio</taxon>
    </lineage>
</organism>
<gene>
    <name evidence="1" type="ORF">H735_10130</name>
</gene>
<dbReference type="Proteomes" id="UP000031586">
    <property type="component" value="Unassembled WGS sequence"/>
</dbReference>
<accession>A0A0C1WAD2</accession>
<sequence length="180" mass="20081">MDIEFLTQHLFENAHFTNHTLMAVDTKQVSGEPVHTIYVPIDVKDDESGESFSSAVTITRNNPTKSWEVKCSQIQNTKELAEAWEYGIEKPEITKNCLPLGMQIKCSGDVFVVSSHSNGVNGELRAGLVNSQDKVMSVSVESMLHELGTGRSVALGHLDQNDLTDKDFFAWRKSFFDSLK</sequence>
<evidence type="ECO:0000313" key="2">
    <source>
        <dbReference type="Proteomes" id="UP000031586"/>
    </source>
</evidence>
<dbReference type="RefSeq" id="WP_020194467.1">
    <property type="nucleotide sequence ID" value="NZ_BAOH01000005.1"/>
</dbReference>
<proteinExistence type="predicted"/>
<comment type="caution">
    <text evidence="1">The sequence shown here is derived from an EMBL/GenBank/DDBJ whole genome shotgun (WGS) entry which is preliminary data.</text>
</comment>
<evidence type="ECO:0000313" key="1">
    <source>
        <dbReference type="EMBL" id="KIF53272.1"/>
    </source>
</evidence>